<gene>
    <name evidence="1" type="ORF">Salat_2116300</name>
</gene>
<dbReference type="AlphaFoldDB" id="A0AAE1Y1A4"/>
<organism evidence="1 2">
    <name type="scientific">Sesamum alatum</name>
    <dbReference type="NCBI Taxonomy" id="300844"/>
    <lineage>
        <taxon>Eukaryota</taxon>
        <taxon>Viridiplantae</taxon>
        <taxon>Streptophyta</taxon>
        <taxon>Embryophyta</taxon>
        <taxon>Tracheophyta</taxon>
        <taxon>Spermatophyta</taxon>
        <taxon>Magnoliopsida</taxon>
        <taxon>eudicotyledons</taxon>
        <taxon>Gunneridae</taxon>
        <taxon>Pentapetalae</taxon>
        <taxon>asterids</taxon>
        <taxon>lamiids</taxon>
        <taxon>Lamiales</taxon>
        <taxon>Pedaliaceae</taxon>
        <taxon>Sesamum</taxon>
    </lineage>
</organism>
<accession>A0AAE1Y1A4</accession>
<protein>
    <submittedName>
        <fullName evidence="1">Uncharacterized protein</fullName>
    </submittedName>
</protein>
<dbReference type="EMBL" id="JACGWO010000008">
    <property type="protein sequence ID" value="KAK4421657.1"/>
    <property type="molecule type" value="Genomic_DNA"/>
</dbReference>
<proteinExistence type="predicted"/>
<sequence length="115" mass="12216">MSGVQGWQMTVTAVENSETVTGEMFGKDKRLCRSVTETSMWGQYSGRGLAGSSWEVVNGLDGDRLGWKDGKAIMGIGPCIVSFLSGCPSAGKDPKLCDSRVKTITCQSVAGERSC</sequence>
<comment type="caution">
    <text evidence="1">The sequence shown here is derived from an EMBL/GenBank/DDBJ whole genome shotgun (WGS) entry which is preliminary data.</text>
</comment>
<name>A0AAE1Y1A4_9LAMI</name>
<reference evidence="1" key="2">
    <citation type="journal article" date="2024" name="Plant">
        <title>Genomic evolution and insights into agronomic trait innovations of Sesamum species.</title>
        <authorList>
            <person name="Miao H."/>
            <person name="Wang L."/>
            <person name="Qu L."/>
            <person name="Liu H."/>
            <person name="Sun Y."/>
            <person name="Le M."/>
            <person name="Wang Q."/>
            <person name="Wei S."/>
            <person name="Zheng Y."/>
            <person name="Lin W."/>
            <person name="Duan Y."/>
            <person name="Cao H."/>
            <person name="Xiong S."/>
            <person name="Wang X."/>
            <person name="Wei L."/>
            <person name="Li C."/>
            <person name="Ma Q."/>
            <person name="Ju M."/>
            <person name="Zhao R."/>
            <person name="Li G."/>
            <person name="Mu C."/>
            <person name="Tian Q."/>
            <person name="Mei H."/>
            <person name="Zhang T."/>
            <person name="Gao T."/>
            <person name="Zhang H."/>
        </authorList>
    </citation>
    <scope>NUCLEOTIDE SEQUENCE</scope>
    <source>
        <strain evidence="1">3651</strain>
    </source>
</reference>
<evidence type="ECO:0000313" key="1">
    <source>
        <dbReference type="EMBL" id="KAK4421657.1"/>
    </source>
</evidence>
<dbReference type="Proteomes" id="UP001293254">
    <property type="component" value="Unassembled WGS sequence"/>
</dbReference>
<evidence type="ECO:0000313" key="2">
    <source>
        <dbReference type="Proteomes" id="UP001293254"/>
    </source>
</evidence>
<keyword evidence="2" id="KW-1185">Reference proteome</keyword>
<reference evidence="1" key="1">
    <citation type="submission" date="2020-06" db="EMBL/GenBank/DDBJ databases">
        <authorList>
            <person name="Li T."/>
            <person name="Hu X."/>
            <person name="Zhang T."/>
            <person name="Song X."/>
            <person name="Zhang H."/>
            <person name="Dai N."/>
            <person name="Sheng W."/>
            <person name="Hou X."/>
            <person name="Wei L."/>
        </authorList>
    </citation>
    <scope>NUCLEOTIDE SEQUENCE</scope>
    <source>
        <strain evidence="1">3651</strain>
        <tissue evidence="1">Leaf</tissue>
    </source>
</reference>